<organism evidence="1 2">
    <name type="scientific">Nonomuraea insulae</name>
    <dbReference type="NCBI Taxonomy" id="1616787"/>
    <lineage>
        <taxon>Bacteria</taxon>
        <taxon>Bacillati</taxon>
        <taxon>Actinomycetota</taxon>
        <taxon>Actinomycetes</taxon>
        <taxon>Streptosporangiales</taxon>
        <taxon>Streptosporangiaceae</taxon>
        <taxon>Nonomuraea</taxon>
    </lineage>
</organism>
<accession>A0ABW1CY36</accession>
<dbReference type="RefSeq" id="WP_379520027.1">
    <property type="nucleotide sequence ID" value="NZ_JBHSPA010000055.1"/>
</dbReference>
<comment type="caution">
    <text evidence="1">The sequence shown here is derived from an EMBL/GenBank/DDBJ whole genome shotgun (WGS) entry which is preliminary data.</text>
</comment>
<sequence length="110" mass="12426">MYEVAVRDMPTRSLLSLIQRVHQDEVVLAGQELFIHRLRGGGVPRIEEIAGAPFMIYHGEVSADSDGPVEWCWPVPDDQAAEIKDRPRDVGGRRLWCGQPGRRAPRKVVR</sequence>
<proteinExistence type="predicted"/>
<evidence type="ECO:0000313" key="1">
    <source>
        <dbReference type="EMBL" id="MFC5830548.1"/>
    </source>
</evidence>
<evidence type="ECO:0000313" key="2">
    <source>
        <dbReference type="Proteomes" id="UP001596058"/>
    </source>
</evidence>
<name>A0ABW1CY36_9ACTN</name>
<keyword evidence="2" id="KW-1185">Reference proteome</keyword>
<dbReference type="Proteomes" id="UP001596058">
    <property type="component" value="Unassembled WGS sequence"/>
</dbReference>
<dbReference type="Gene3D" id="3.20.80.10">
    <property type="entry name" value="Regulatory factor, effector binding domain"/>
    <property type="match status" value="1"/>
</dbReference>
<dbReference type="InterPro" id="IPR011256">
    <property type="entry name" value="Reg_factor_effector_dom_sf"/>
</dbReference>
<dbReference type="EMBL" id="JBHSPA010000055">
    <property type="protein sequence ID" value="MFC5830548.1"/>
    <property type="molecule type" value="Genomic_DNA"/>
</dbReference>
<protein>
    <submittedName>
        <fullName evidence="1">Uncharacterized protein</fullName>
    </submittedName>
</protein>
<gene>
    <name evidence="1" type="ORF">ACFPZ3_42400</name>
</gene>
<reference evidence="2" key="1">
    <citation type="journal article" date="2019" name="Int. J. Syst. Evol. Microbiol.">
        <title>The Global Catalogue of Microorganisms (GCM) 10K type strain sequencing project: providing services to taxonomists for standard genome sequencing and annotation.</title>
        <authorList>
            <consortium name="The Broad Institute Genomics Platform"/>
            <consortium name="The Broad Institute Genome Sequencing Center for Infectious Disease"/>
            <person name="Wu L."/>
            <person name="Ma J."/>
        </authorList>
    </citation>
    <scope>NUCLEOTIDE SEQUENCE [LARGE SCALE GENOMIC DNA]</scope>
    <source>
        <strain evidence="2">CCUG 53903</strain>
    </source>
</reference>